<dbReference type="Proteomes" id="UP000019184">
    <property type="component" value="Unassembled WGS sequence"/>
</dbReference>
<evidence type="ECO:0000313" key="2">
    <source>
        <dbReference type="Proteomes" id="UP000019184"/>
    </source>
</evidence>
<name>A0A7U7GDA1_9GAMM</name>
<evidence type="ECO:0000313" key="1">
    <source>
        <dbReference type="EMBL" id="CDH46102.1"/>
    </source>
</evidence>
<dbReference type="AlphaFoldDB" id="A0A7U7GDA1"/>
<keyword evidence="2" id="KW-1185">Reference proteome</keyword>
<dbReference type="EMBL" id="CBTK010000248">
    <property type="protein sequence ID" value="CDH46102.1"/>
    <property type="molecule type" value="Genomic_DNA"/>
</dbReference>
<comment type="caution">
    <text evidence="1">The sequence shown here is derived from an EMBL/GenBank/DDBJ whole genome shotgun (WGS) entry which is preliminary data.</text>
</comment>
<sequence>MTDDQKKKLAHAFLLAPQLKLLYEHKENFRLIFDQRLTRE</sequence>
<accession>A0A7U7GDA1</accession>
<gene>
    <name evidence="1" type="ORF">BN874_340062</name>
</gene>
<protein>
    <submittedName>
        <fullName evidence="1">Uncharacterized protein</fullName>
    </submittedName>
</protein>
<proteinExistence type="predicted"/>
<reference evidence="1 2" key="1">
    <citation type="journal article" date="2014" name="ISME J.">
        <title>Candidatus Competibacter-lineage genomes retrieved from metagenomes reveal functional metabolic diversity.</title>
        <authorList>
            <person name="McIlroy S.J."/>
            <person name="Albertsen M."/>
            <person name="Andresen E.K."/>
            <person name="Saunders A.M."/>
            <person name="Kristiansen R."/>
            <person name="Stokholm-Bjerregaard M."/>
            <person name="Nielsen K.L."/>
            <person name="Nielsen P.H."/>
        </authorList>
    </citation>
    <scope>NUCLEOTIDE SEQUENCE [LARGE SCALE GENOMIC DNA]</scope>
    <source>
        <strain evidence="1 2">Run_B_J11</strain>
    </source>
</reference>
<organism evidence="1 2">
    <name type="scientific">Candidatus Contendobacter odensis Run_B_J11</name>
    <dbReference type="NCBI Taxonomy" id="1400861"/>
    <lineage>
        <taxon>Bacteria</taxon>
        <taxon>Pseudomonadati</taxon>
        <taxon>Pseudomonadota</taxon>
        <taxon>Gammaproteobacteria</taxon>
        <taxon>Candidatus Competibacteraceae</taxon>
        <taxon>Candidatus Contendibacter</taxon>
    </lineage>
</organism>